<evidence type="ECO:0000256" key="4">
    <source>
        <dbReference type="ARBA" id="ARBA00022729"/>
    </source>
</evidence>
<dbReference type="Proteomes" id="UP001059041">
    <property type="component" value="Linkage Group LG3"/>
</dbReference>
<dbReference type="PANTHER" id="PTHR12015:SF183">
    <property type="entry name" value="C-C MOTIF CHEMOKINE 3"/>
    <property type="match status" value="1"/>
</dbReference>
<reference evidence="7" key="1">
    <citation type="submission" date="2021-02" db="EMBL/GenBank/DDBJ databases">
        <title>Comparative genomics reveals that relaxation of natural selection precedes convergent phenotypic evolution of cavefish.</title>
        <authorList>
            <person name="Peng Z."/>
        </authorList>
    </citation>
    <scope>NUCLEOTIDE SEQUENCE</scope>
    <source>
        <tissue evidence="7">Muscle</tissue>
    </source>
</reference>
<dbReference type="SMART" id="SM00199">
    <property type="entry name" value="SCY"/>
    <property type="match status" value="1"/>
</dbReference>
<dbReference type="PANTHER" id="PTHR12015">
    <property type="entry name" value="SMALL INDUCIBLE CYTOKINE A"/>
    <property type="match status" value="1"/>
</dbReference>
<comment type="caution">
    <text evidence="7">The sequence shown here is derived from an EMBL/GenBank/DDBJ whole genome shotgun (WGS) entry which is preliminary data.</text>
</comment>
<dbReference type="EMBL" id="JAFHDT010000003">
    <property type="protein sequence ID" value="KAI7812146.1"/>
    <property type="molecule type" value="Genomic_DNA"/>
</dbReference>
<dbReference type="GO" id="GO:0006955">
    <property type="term" value="P:immune response"/>
    <property type="evidence" value="ECO:0007669"/>
    <property type="project" value="InterPro"/>
</dbReference>
<protein>
    <submittedName>
        <fullName evidence="7">C-C motif chemokine 2-like</fullName>
    </submittedName>
</protein>
<dbReference type="OrthoDB" id="8934837at2759"/>
<keyword evidence="2" id="KW-0202">Cytokine</keyword>
<evidence type="ECO:0000256" key="3">
    <source>
        <dbReference type="ARBA" id="ARBA00022525"/>
    </source>
</evidence>
<dbReference type="AlphaFoldDB" id="A0A9W7X1Y2"/>
<feature type="domain" description="Chemokine interleukin-8-like" evidence="6">
    <location>
        <begin position="30"/>
        <end position="86"/>
    </location>
</feature>
<keyword evidence="4 5" id="KW-0732">Signal</keyword>
<evidence type="ECO:0000313" key="7">
    <source>
        <dbReference type="EMBL" id="KAI7812146.1"/>
    </source>
</evidence>
<organism evidence="7 8">
    <name type="scientific">Triplophysa rosa</name>
    <name type="common">Cave loach</name>
    <dbReference type="NCBI Taxonomy" id="992332"/>
    <lineage>
        <taxon>Eukaryota</taxon>
        <taxon>Metazoa</taxon>
        <taxon>Chordata</taxon>
        <taxon>Craniata</taxon>
        <taxon>Vertebrata</taxon>
        <taxon>Euteleostomi</taxon>
        <taxon>Actinopterygii</taxon>
        <taxon>Neopterygii</taxon>
        <taxon>Teleostei</taxon>
        <taxon>Ostariophysi</taxon>
        <taxon>Cypriniformes</taxon>
        <taxon>Nemacheilidae</taxon>
        <taxon>Triplophysa</taxon>
    </lineage>
</organism>
<evidence type="ECO:0000259" key="6">
    <source>
        <dbReference type="SMART" id="SM00199"/>
    </source>
</evidence>
<dbReference type="GO" id="GO:0005615">
    <property type="term" value="C:extracellular space"/>
    <property type="evidence" value="ECO:0007669"/>
    <property type="project" value="UniProtKB-KW"/>
</dbReference>
<dbReference type="InterPro" id="IPR001811">
    <property type="entry name" value="Chemokine_IL8-like_dom"/>
</dbReference>
<keyword evidence="8" id="KW-1185">Reference proteome</keyword>
<sequence>MRHLMKLLFLVIFCCLQLTTSAPVASDLAKSKCCSKFNNARIPLRRVKSYYWTSDNCPKRAIVFQTEKEICVDPETTWVSHHMAKVDNRTTTATPKTQTTTV</sequence>
<dbReference type="SUPFAM" id="SSF54117">
    <property type="entry name" value="Interleukin 8-like chemokines"/>
    <property type="match status" value="1"/>
</dbReference>
<evidence type="ECO:0000313" key="8">
    <source>
        <dbReference type="Proteomes" id="UP001059041"/>
    </source>
</evidence>
<keyword evidence="3" id="KW-0964">Secreted</keyword>
<name>A0A9W7X1Y2_TRIRA</name>
<proteinExistence type="predicted"/>
<dbReference type="Pfam" id="PF00048">
    <property type="entry name" value="IL8"/>
    <property type="match status" value="1"/>
</dbReference>
<feature type="chain" id="PRO_5040750257" evidence="5">
    <location>
        <begin position="22"/>
        <end position="102"/>
    </location>
</feature>
<dbReference type="InterPro" id="IPR036048">
    <property type="entry name" value="Interleukin_8-like_sf"/>
</dbReference>
<dbReference type="GO" id="GO:0008009">
    <property type="term" value="F:chemokine activity"/>
    <property type="evidence" value="ECO:0007669"/>
    <property type="project" value="InterPro"/>
</dbReference>
<dbReference type="Gene3D" id="2.40.50.40">
    <property type="match status" value="1"/>
</dbReference>
<evidence type="ECO:0000256" key="1">
    <source>
        <dbReference type="ARBA" id="ARBA00004613"/>
    </source>
</evidence>
<dbReference type="InterPro" id="IPR039809">
    <property type="entry name" value="Chemokine_b/g/d"/>
</dbReference>
<comment type="subcellular location">
    <subcellularLocation>
        <location evidence="1">Secreted</location>
    </subcellularLocation>
</comment>
<dbReference type="CDD" id="cd00272">
    <property type="entry name" value="Chemokine_CC"/>
    <property type="match status" value="1"/>
</dbReference>
<evidence type="ECO:0000256" key="2">
    <source>
        <dbReference type="ARBA" id="ARBA00022514"/>
    </source>
</evidence>
<evidence type="ECO:0000256" key="5">
    <source>
        <dbReference type="SAM" id="SignalP"/>
    </source>
</evidence>
<accession>A0A9W7X1Y2</accession>
<gene>
    <name evidence="7" type="ORF">IRJ41_022424</name>
</gene>
<feature type="signal peptide" evidence="5">
    <location>
        <begin position="1"/>
        <end position="21"/>
    </location>
</feature>